<dbReference type="InterPro" id="IPR009543">
    <property type="entry name" value="VPS13_VAB"/>
</dbReference>
<dbReference type="GO" id="GO:0006623">
    <property type="term" value="P:protein targeting to vacuole"/>
    <property type="evidence" value="ECO:0007669"/>
    <property type="project" value="TreeGrafter"/>
</dbReference>
<dbReference type="FunCoup" id="A0A1Q3DB27">
    <property type="interactions" value="840"/>
</dbReference>
<dbReference type="EMBL" id="BDDD01005634">
    <property type="protein sequence ID" value="GAV89635.1"/>
    <property type="molecule type" value="Genomic_DNA"/>
</dbReference>
<feature type="compositionally biased region" description="Polar residues" evidence="1">
    <location>
        <begin position="85"/>
        <end position="94"/>
    </location>
</feature>
<proteinExistence type="predicted"/>
<dbReference type="STRING" id="3775.A0A1Q3DB27"/>
<dbReference type="Proteomes" id="UP000187406">
    <property type="component" value="Unassembled WGS sequence"/>
</dbReference>
<accession>A0A1Q3DB27</accession>
<evidence type="ECO:0000256" key="1">
    <source>
        <dbReference type="SAM" id="MobiDB-lite"/>
    </source>
</evidence>
<comment type="caution">
    <text evidence="3">The sequence shown here is derived from an EMBL/GenBank/DDBJ whole genome shotgun (WGS) entry which is preliminary data.</text>
</comment>
<feature type="region of interest" description="Disordered" evidence="1">
    <location>
        <begin position="63"/>
        <end position="94"/>
    </location>
</feature>
<dbReference type="InParanoid" id="A0A1Q3DB27"/>
<evidence type="ECO:0000313" key="4">
    <source>
        <dbReference type="Proteomes" id="UP000187406"/>
    </source>
</evidence>
<reference evidence="4" key="1">
    <citation type="submission" date="2016-04" db="EMBL/GenBank/DDBJ databases">
        <title>Cephalotus genome sequencing.</title>
        <authorList>
            <person name="Fukushima K."/>
            <person name="Hasebe M."/>
            <person name="Fang X."/>
        </authorList>
    </citation>
    <scope>NUCLEOTIDE SEQUENCE [LARGE SCALE GENOMIC DNA]</scope>
    <source>
        <strain evidence="4">cv. St1</strain>
    </source>
</reference>
<feature type="domain" description="Vacuolar protein sorting-associated protein 13 VPS13 adaptor binding" evidence="2">
    <location>
        <begin position="1088"/>
        <end position="1507"/>
    </location>
</feature>
<sequence>MEVLMDLSGFQTLLLKSQDLTEKIFDNSLPRHLLLQPHNCLYEISLSSCIITLWLVPPCNATSSRGVSDRLGSSTSRANTSNTTQKYPSTSETKKSTVQSNSFVQRSVFDLNILPLSPSNWILINVVLGEVFIARSSVKIALTGAHQSKKLLSSLSVGGIFQNISWGIQGGILFLETMALAMFIQCIGPFVHRIATLFPVGQSSVNHREITQSSRDMSGLNDYVNNEYATETLPTSQQAKGGLLEAFSIDLSQFSLVLVVEEQSGGFWELVLDFDIQMNLELANMLRKFVLNFSHLSILSQVLQVSVDNEIQIPHFSSVTSNEQSSHFPSGDSPVASSCPIGDANCSRDPLTRDGISVDTCVSEVFHICRKDEILKHLSAFISVELPPINPLRLNQAWVGIGSVSGFDVAISLSELQMILSVISSFSGISSKETTGEVKQWLRSSDQENDSSLKAMVPDGAIVAIQDVHQHMYFTVEDGENKYTLTGAIHYSLVGEKALFRVMYHNQRLWRSSILWFSLISLHAKNRLGEPLRLNCHPGSGFVDISSTNDSGWALWRALSVEPETYEGNVDWEPYNQLVKDTFYLVNKKNDCAVAFVDGVPEFVKKPGNQFKLKVFHDFSVPRDVVTSDRYSVETSGTHLRPNAYDEGIISGQSGSLPWIVFTINEATLTILHEHSDTKDRFPLLRSCIINTQLIVQILLTKTRVISTARASLCYFDAQRNLWRELVHPIEICTFYRYCFQIEVSETVSQKLPVHIYCRTNELEISLTELSLDITLFVIGKLNLAGPYSVRSSMILATSCKVENHSGLILLCHFYNEQSVTVGTKQSTSIFLRCSAMADLPPEITSVVSIQLSVPGSHTTSSIQLSLLEARAVVWRTRILSPQDSRTYPGPLIVVDISRTSEDGLSIVVSPLIRIHNETEFSMELRFQRPEQKEDEYASVMLKRGDTIDDSIAPFDAIKSSGGIKKALMSLSVGNFLFSFRPEIPECLMDPRASLSVEWSDELKGGKAVRLSGVFDKLRYEVRKALSVESMKCSFSSAHCTLKSEDVYITTLHFLIQNIGRDVPVMQPDKSGNRLKNQNSPIALKEQKEIFLLPTVRVINLLHSEIRVLLTETDQCDTVGFNSIGKQATVPCGSTADFYANPTVMHFSVTLTDLSSSCKPVNSSDWVKKLLKHKNDVHVLDIDLDFGGGKYFASLRLSRGHRGILEAAIYTSYNLKNDTDFALLFFPPNKKPLPRDEVQNFGSCIPPECGLFSPPKSTRSWFLKSHKVQVKLLEHHASEAMLDLDALSGLTEINLETDEGSGVKYITKFGVSMGPSTSKAAVPSQTVRMVPRHVVFNESEEVLIVRHCHLEGDMEEMISINSKQRTTLRLRKEISKRREYSLFENYIRKHGNDIDDSSTYIQFQLKESELGWSGPLCITSLGRFFVKFRKQSNQLTARDNRTTKFAYVHVVEEGSTLVVNFHRPPNISIPYRIENRLRGSSVTYYQKDSSESEILGPECSVDYVWDNLTLPHKLVVLISGMHLLREISLDKVREWKSFSKLTQQRGLASHLLLDKKSSGLRTNYDEYMSIEMVKVGYEVYAEGPMRVLRICEFSDSHKENAVLQSCAKIQLRVPNFAIRLLEHGKQDSNKSEAIYTQILVARLGNIHIFSLLTDRQKYNQFGVQSLNVDNKWVGAPYATMLRRHQIDSCDSQTCALKVNCILLSTSSAVKQVKHLSIVLQPVDLNLDEETLMRIASFWRTSLSDSNTPSRQFYFDHFEIHPIKVIIANFLPGDSYSSYNSAQETLRSLLHSVVKVPSITNMVVELNGVLVTHALITVRELSIRCAQHYSWYAMRAIYIAKGSSLLPPAFASIFDDLASSSLDVFFDPSKVLMNLPGFTLGTFKLISKGIQGKGLSGTKRYFGDLEKTLRTAGSNVLFAAVTEISDSVLKGAETSGFDGMLGGFYQGILKLSMEPSLLGTALMGGGQDRKIKLDRNPGVDELYIEGYLQAMLDTTYRQEYLRVRVIDNQVVLKNLPPSSSLIDEIMERVKGFLISKALLKGDSSTSSRPLRHIYGDNDWKIGPTVLTLCEHLFVSFSIRLLRKKAGKLIASDKRKDEDLKEVVPANSPEEKPKIKFIWKWGIGKFVLSGIVAYVDGRLCRCIPNPVAR</sequence>
<evidence type="ECO:0000313" key="3">
    <source>
        <dbReference type="EMBL" id="GAV89635.1"/>
    </source>
</evidence>
<dbReference type="PANTHER" id="PTHR16166:SF130">
    <property type="entry name" value="PROTEIN SORTING-ASSOCIATED PROTEIN, PUTATIVE (DUF1162)-RELATED"/>
    <property type="match status" value="1"/>
</dbReference>
<dbReference type="InterPro" id="IPR026847">
    <property type="entry name" value="VPS13"/>
</dbReference>
<evidence type="ECO:0000259" key="2">
    <source>
        <dbReference type="Pfam" id="PF25036"/>
    </source>
</evidence>
<dbReference type="OrthoDB" id="428159at2759"/>
<dbReference type="Pfam" id="PF25036">
    <property type="entry name" value="VPS13_VAB"/>
    <property type="match status" value="1"/>
</dbReference>
<feature type="non-terminal residue" evidence="3">
    <location>
        <position position="2147"/>
    </location>
</feature>
<protein>
    <submittedName>
        <fullName evidence="3">DUF1162 domain-containing protein/Apt1 domain-containing protein</fullName>
    </submittedName>
</protein>
<feature type="compositionally biased region" description="Low complexity" evidence="1">
    <location>
        <begin position="73"/>
        <end position="84"/>
    </location>
</feature>
<gene>
    <name evidence="3" type="ORF">CFOL_v3_33049</name>
</gene>
<dbReference type="GO" id="GO:0045053">
    <property type="term" value="P:protein retention in Golgi apparatus"/>
    <property type="evidence" value="ECO:0007669"/>
    <property type="project" value="TreeGrafter"/>
</dbReference>
<name>A0A1Q3DB27_CEPFO</name>
<organism evidence="3 4">
    <name type="scientific">Cephalotus follicularis</name>
    <name type="common">Albany pitcher plant</name>
    <dbReference type="NCBI Taxonomy" id="3775"/>
    <lineage>
        <taxon>Eukaryota</taxon>
        <taxon>Viridiplantae</taxon>
        <taxon>Streptophyta</taxon>
        <taxon>Embryophyta</taxon>
        <taxon>Tracheophyta</taxon>
        <taxon>Spermatophyta</taxon>
        <taxon>Magnoliopsida</taxon>
        <taxon>eudicotyledons</taxon>
        <taxon>Gunneridae</taxon>
        <taxon>Pentapetalae</taxon>
        <taxon>rosids</taxon>
        <taxon>fabids</taxon>
        <taxon>Oxalidales</taxon>
        <taxon>Cephalotaceae</taxon>
        <taxon>Cephalotus</taxon>
    </lineage>
</organism>
<keyword evidence="4" id="KW-1185">Reference proteome</keyword>
<dbReference type="PANTHER" id="PTHR16166">
    <property type="entry name" value="VACUOLAR PROTEIN SORTING-ASSOCIATED PROTEIN VPS13"/>
    <property type="match status" value="1"/>
</dbReference>